<accession>A0A915KJY8</accession>
<dbReference type="AlphaFoldDB" id="A0A915KJY8"/>
<dbReference type="Proteomes" id="UP000887565">
    <property type="component" value="Unplaced"/>
</dbReference>
<proteinExistence type="predicted"/>
<protein>
    <submittedName>
        <fullName evidence="2">Uncharacterized protein</fullName>
    </submittedName>
</protein>
<dbReference type="WBParaSite" id="nRc.2.0.1.t39074-RA">
    <property type="protein sequence ID" value="nRc.2.0.1.t39074-RA"/>
    <property type="gene ID" value="nRc.2.0.1.g39074"/>
</dbReference>
<organism evidence="1 2">
    <name type="scientific">Romanomermis culicivorax</name>
    <name type="common">Nematode worm</name>
    <dbReference type="NCBI Taxonomy" id="13658"/>
    <lineage>
        <taxon>Eukaryota</taxon>
        <taxon>Metazoa</taxon>
        <taxon>Ecdysozoa</taxon>
        <taxon>Nematoda</taxon>
        <taxon>Enoplea</taxon>
        <taxon>Dorylaimia</taxon>
        <taxon>Mermithida</taxon>
        <taxon>Mermithoidea</taxon>
        <taxon>Mermithidae</taxon>
        <taxon>Romanomermis</taxon>
    </lineage>
</organism>
<reference evidence="2" key="1">
    <citation type="submission" date="2022-11" db="UniProtKB">
        <authorList>
            <consortium name="WormBaseParasite"/>
        </authorList>
    </citation>
    <scope>IDENTIFICATION</scope>
</reference>
<sequence>MSRHWAEAPKSNNNLTLADVALKTALCNGVSLFKFRKSK</sequence>
<evidence type="ECO:0000313" key="2">
    <source>
        <dbReference type="WBParaSite" id="nRc.2.0.1.t39074-RA"/>
    </source>
</evidence>
<evidence type="ECO:0000313" key="1">
    <source>
        <dbReference type="Proteomes" id="UP000887565"/>
    </source>
</evidence>
<name>A0A915KJY8_ROMCU</name>
<keyword evidence="1" id="KW-1185">Reference proteome</keyword>